<evidence type="ECO:0000256" key="1">
    <source>
        <dbReference type="ARBA" id="ARBA00023157"/>
    </source>
</evidence>
<gene>
    <name evidence="4" type="ORF">NQ318_009093</name>
</gene>
<accession>A0AAV8YWZ0</accession>
<evidence type="ECO:0000256" key="2">
    <source>
        <dbReference type="PROSITE-ProRule" id="PRU00302"/>
    </source>
</evidence>
<protein>
    <recommendedName>
        <fullName evidence="3">Sushi domain-containing protein</fullName>
    </recommendedName>
</protein>
<proteinExistence type="predicted"/>
<evidence type="ECO:0000313" key="5">
    <source>
        <dbReference type="Proteomes" id="UP001162162"/>
    </source>
</evidence>
<dbReference type="SMART" id="SM00032">
    <property type="entry name" value="CCP"/>
    <property type="match status" value="1"/>
</dbReference>
<dbReference type="CDD" id="cd00033">
    <property type="entry name" value="CCP"/>
    <property type="match status" value="1"/>
</dbReference>
<feature type="domain" description="Sushi" evidence="3">
    <location>
        <begin position="24"/>
        <end position="89"/>
    </location>
</feature>
<dbReference type="Gene3D" id="2.10.70.10">
    <property type="entry name" value="Complement Module, domain 1"/>
    <property type="match status" value="1"/>
</dbReference>
<reference evidence="4" key="1">
    <citation type="journal article" date="2023" name="Insect Mol. Biol.">
        <title>Genome sequencing provides insights into the evolution of gene families encoding plant cell wall-degrading enzymes in longhorned beetles.</title>
        <authorList>
            <person name="Shin N.R."/>
            <person name="Okamura Y."/>
            <person name="Kirsch R."/>
            <person name="Pauchet Y."/>
        </authorList>
    </citation>
    <scope>NUCLEOTIDE SEQUENCE</scope>
    <source>
        <strain evidence="4">AMC_N1</strain>
    </source>
</reference>
<keyword evidence="5" id="KW-1185">Reference proteome</keyword>
<sequence length="128" mass="14828">MNMVITSDFGEYQQRRTQLFIFSSSCTLPPYPENGRWNLLNGNGQPGGQISFNSVIQYECDKGYKLTSGSQYRVCNKDWNDSSFRECESKQPFMLADETQSFRNLCFIEVLNLIVILKHEKVDVMMET</sequence>
<dbReference type="InterPro" id="IPR000436">
    <property type="entry name" value="Sushi_SCR_CCP_dom"/>
</dbReference>
<dbReference type="Pfam" id="PF00084">
    <property type="entry name" value="Sushi"/>
    <property type="match status" value="1"/>
</dbReference>
<keyword evidence="1 2" id="KW-1015">Disulfide bond</keyword>
<evidence type="ECO:0000313" key="4">
    <source>
        <dbReference type="EMBL" id="KAJ8955197.1"/>
    </source>
</evidence>
<organism evidence="4 5">
    <name type="scientific">Aromia moschata</name>
    <dbReference type="NCBI Taxonomy" id="1265417"/>
    <lineage>
        <taxon>Eukaryota</taxon>
        <taxon>Metazoa</taxon>
        <taxon>Ecdysozoa</taxon>
        <taxon>Arthropoda</taxon>
        <taxon>Hexapoda</taxon>
        <taxon>Insecta</taxon>
        <taxon>Pterygota</taxon>
        <taxon>Neoptera</taxon>
        <taxon>Endopterygota</taxon>
        <taxon>Coleoptera</taxon>
        <taxon>Polyphaga</taxon>
        <taxon>Cucujiformia</taxon>
        <taxon>Chrysomeloidea</taxon>
        <taxon>Cerambycidae</taxon>
        <taxon>Cerambycinae</taxon>
        <taxon>Callichromatini</taxon>
        <taxon>Aromia</taxon>
    </lineage>
</organism>
<dbReference type="SUPFAM" id="SSF57535">
    <property type="entry name" value="Complement control module/SCR domain"/>
    <property type="match status" value="1"/>
</dbReference>
<comment type="caution">
    <text evidence="4">The sequence shown here is derived from an EMBL/GenBank/DDBJ whole genome shotgun (WGS) entry which is preliminary data.</text>
</comment>
<comment type="caution">
    <text evidence="2">Lacks conserved residue(s) required for the propagation of feature annotation.</text>
</comment>
<evidence type="ECO:0000259" key="3">
    <source>
        <dbReference type="PROSITE" id="PS50923"/>
    </source>
</evidence>
<dbReference type="AlphaFoldDB" id="A0AAV8YWZ0"/>
<dbReference type="EMBL" id="JAPWTK010000040">
    <property type="protein sequence ID" value="KAJ8955197.1"/>
    <property type="molecule type" value="Genomic_DNA"/>
</dbReference>
<feature type="disulfide bond" evidence="2">
    <location>
        <begin position="60"/>
        <end position="87"/>
    </location>
</feature>
<dbReference type="InterPro" id="IPR035976">
    <property type="entry name" value="Sushi/SCR/CCP_sf"/>
</dbReference>
<dbReference type="PROSITE" id="PS50923">
    <property type="entry name" value="SUSHI"/>
    <property type="match status" value="1"/>
</dbReference>
<dbReference type="Proteomes" id="UP001162162">
    <property type="component" value="Unassembled WGS sequence"/>
</dbReference>
<keyword evidence="2" id="KW-0768">Sushi</keyword>
<name>A0AAV8YWZ0_9CUCU</name>